<dbReference type="EMBL" id="QKWH01000003">
    <property type="protein sequence ID" value="PZR53827.1"/>
    <property type="molecule type" value="Genomic_DNA"/>
</dbReference>
<reference evidence="10 11" key="1">
    <citation type="submission" date="2018-06" db="EMBL/GenBank/DDBJ databases">
        <title>Whole genome sequencing of a novel hydrocarbon degrading bacterial strain, PW21 isolated from oil contaminated produced water sample.</title>
        <authorList>
            <person name="Nagkirti P."/>
            <person name="Shaikh A."/>
            <person name="Gowdaman V."/>
            <person name="Engineer A.E."/>
            <person name="Dagar S."/>
            <person name="Dhakephalkar P.K."/>
        </authorList>
    </citation>
    <scope>NUCLEOTIDE SEQUENCE [LARGE SCALE GENOMIC DNA]</scope>
    <source>
        <strain evidence="10 11">PW21</strain>
    </source>
</reference>
<dbReference type="PROSITE" id="PS00893">
    <property type="entry name" value="NUDIX_BOX"/>
    <property type="match status" value="1"/>
</dbReference>
<evidence type="ECO:0000259" key="9">
    <source>
        <dbReference type="PROSITE" id="PS51462"/>
    </source>
</evidence>
<dbReference type="Pfam" id="PF00293">
    <property type="entry name" value="NUDIX"/>
    <property type="match status" value="1"/>
</dbReference>
<evidence type="ECO:0000256" key="8">
    <source>
        <dbReference type="RuleBase" id="RU003476"/>
    </source>
</evidence>
<evidence type="ECO:0000313" key="11">
    <source>
        <dbReference type="Proteomes" id="UP000248783"/>
    </source>
</evidence>
<accession>A0A2W5WR76</accession>
<protein>
    <submittedName>
        <fullName evidence="10">Coenzyme A pyrophosphatase</fullName>
    </submittedName>
</protein>
<organism evidence="10 11">
    <name type="scientific">Xylanimonas oleitrophica</name>
    <dbReference type="NCBI Taxonomy" id="2607479"/>
    <lineage>
        <taxon>Bacteria</taxon>
        <taxon>Bacillati</taxon>
        <taxon>Actinomycetota</taxon>
        <taxon>Actinomycetes</taxon>
        <taxon>Micrococcales</taxon>
        <taxon>Promicromonosporaceae</taxon>
        <taxon>Xylanimonas</taxon>
    </lineage>
</organism>
<keyword evidence="5 8" id="KW-0378">Hydrolase</keyword>
<sequence>MSDPSWPTTAATPSSSARAQLARLAADPTFPGPWPHARGTLDAGARPAAVLVLFGVLDGLPADHDAQALAVSHDLDVLLLRRATTLRSHAGQVAFPGGRLEAGESVVEGALREAEEETGLDVGGVEVLGTLAPLPMPASNHVVTPVVAWWARPTPVGVVDVAESAHVFRAPVADLIDPANRYTSVLRHAGQTWRGPAWLVTVAGVEHLVWGFTAGVLDAMFTHLGWTEDWDRSRELDIPAPERS</sequence>
<dbReference type="InterPro" id="IPR020084">
    <property type="entry name" value="NUDIX_hydrolase_CS"/>
</dbReference>
<evidence type="ECO:0000256" key="1">
    <source>
        <dbReference type="ARBA" id="ARBA00001936"/>
    </source>
</evidence>
<dbReference type="GO" id="GO:0046872">
    <property type="term" value="F:metal ion binding"/>
    <property type="evidence" value="ECO:0007669"/>
    <property type="project" value="UniProtKB-KW"/>
</dbReference>
<evidence type="ECO:0000256" key="7">
    <source>
        <dbReference type="ARBA" id="ARBA00023211"/>
    </source>
</evidence>
<dbReference type="InterPro" id="IPR015797">
    <property type="entry name" value="NUDIX_hydrolase-like_dom_sf"/>
</dbReference>
<evidence type="ECO:0000256" key="5">
    <source>
        <dbReference type="ARBA" id="ARBA00022801"/>
    </source>
</evidence>
<keyword evidence="6" id="KW-0460">Magnesium</keyword>
<proteinExistence type="inferred from homology"/>
<comment type="cofactor">
    <cofactor evidence="1">
        <name>Mn(2+)</name>
        <dbReference type="ChEBI" id="CHEBI:29035"/>
    </cofactor>
</comment>
<dbReference type="CDD" id="cd03426">
    <property type="entry name" value="NUDIX_CoAse_Nudt7"/>
    <property type="match status" value="1"/>
</dbReference>
<gene>
    <name evidence="10" type="ORF">DNL40_06860</name>
</gene>
<keyword evidence="7" id="KW-0464">Manganese</keyword>
<dbReference type="SUPFAM" id="SSF55811">
    <property type="entry name" value="Nudix"/>
    <property type="match status" value="1"/>
</dbReference>
<feature type="domain" description="Nudix hydrolase" evidence="9">
    <location>
        <begin position="62"/>
        <end position="200"/>
    </location>
</feature>
<keyword evidence="4" id="KW-0479">Metal-binding</keyword>
<dbReference type="InterPro" id="IPR020476">
    <property type="entry name" value="Nudix_hydrolase"/>
</dbReference>
<keyword evidence="11" id="KW-1185">Reference proteome</keyword>
<dbReference type="GO" id="GO:0010945">
    <property type="term" value="F:coenzyme A diphosphatase activity"/>
    <property type="evidence" value="ECO:0007669"/>
    <property type="project" value="InterPro"/>
</dbReference>
<dbReference type="RefSeq" id="WP_111250494.1">
    <property type="nucleotide sequence ID" value="NZ_QKWH01000003.1"/>
</dbReference>
<comment type="similarity">
    <text evidence="3 8">Belongs to the Nudix hydrolase family.</text>
</comment>
<comment type="cofactor">
    <cofactor evidence="2">
        <name>Mg(2+)</name>
        <dbReference type="ChEBI" id="CHEBI:18420"/>
    </cofactor>
</comment>
<evidence type="ECO:0000256" key="3">
    <source>
        <dbReference type="ARBA" id="ARBA00005582"/>
    </source>
</evidence>
<dbReference type="PRINTS" id="PR00502">
    <property type="entry name" value="NUDIXFAMILY"/>
</dbReference>
<evidence type="ECO:0000256" key="2">
    <source>
        <dbReference type="ARBA" id="ARBA00001946"/>
    </source>
</evidence>
<dbReference type="Proteomes" id="UP000248783">
    <property type="component" value="Unassembled WGS sequence"/>
</dbReference>
<dbReference type="InterPro" id="IPR000086">
    <property type="entry name" value="NUDIX_hydrolase_dom"/>
</dbReference>
<evidence type="ECO:0000256" key="4">
    <source>
        <dbReference type="ARBA" id="ARBA00022723"/>
    </source>
</evidence>
<dbReference type="PROSITE" id="PS51462">
    <property type="entry name" value="NUDIX"/>
    <property type="match status" value="1"/>
</dbReference>
<name>A0A2W5WR76_9MICO</name>
<dbReference type="PANTHER" id="PTHR12992">
    <property type="entry name" value="NUDIX HYDROLASE"/>
    <property type="match status" value="1"/>
</dbReference>
<evidence type="ECO:0000313" key="10">
    <source>
        <dbReference type="EMBL" id="PZR53827.1"/>
    </source>
</evidence>
<dbReference type="AlphaFoldDB" id="A0A2W5WR76"/>
<evidence type="ECO:0000256" key="6">
    <source>
        <dbReference type="ARBA" id="ARBA00022842"/>
    </source>
</evidence>
<dbReference type="InterPro" id="IPR045121">
    <property type="entry name" value="CoAse"/>
</dbReference>
<comment type="caution">
    <text evidence="10">The sequence shown here is derived from an EMBL/GenBank/DDBJ whole genome shotgun (WGS) entry which is preliminary data.</text>
</comment>
<dbReference type="PANTHER" id="PTHR12992:SF11">
    <property type="entry name" value="MITOCHONDRIAL COENZYME A DIPHOSPHATASE NUDT8"/>
    <property type="match status" value="1"/>
</dbReference>
<dbReference type="Gene3D" id="3.90.79.10">
    <property type="entry name" value="Nucleoside Triphosphate Pyrophosphohydrolase"/>
    <property type="match status" value="1"/>
</dbReference>